<feature type="compositionally biased region" description="Basic residues" evidence="1">
    <location>
        <begin position="287"/>
        <end position="303"/>
    </location>
</feature>
<comment type="caution">
    <text evidence="2">The sequence shown here is derived from an EMBL/GenBank/DDBJ whole genome shotgun (WGS) entry which is preliminary data.</text>
</comment>
<evidence type="ECO:0000256" key="1">
    <source>
        <dbReference type="SAM" id="MobiDB-lite"/>
    </source>
</evidence>
<gene>
    <name evidence="2" type="ORF">ACFQV2_25095</name>
</gene>
<organism evidence="2 3">
    <name type="scientific">Actinokineospora soli</name>
    <dbReference type="NCBI Taxonomy" id="1048753"/>
    <lineage>
        <taxon>Bacteria</taxon>
        <taxon>Bacillati</taxon>
        <taxon>Actinomycetota</taxon>
        <taxon>Actinomycetes</taxon>
        <taxon>Pseudonocardiales</taxon>
        <taxon>Pseudonocardiaceae</taxon>
        <taxon>Actinokineospora</taxon>
    </lineage>
</organism>
<evidence type="ECO:0000313" key="3">
    <source>
        <dbReference type="Proteomes" id="UP001596512"/>
    </source>
</evidence>
<keyword evidence="3" id="KW-1185">Reference proteome</keyword>
<name>A0ABW2TTM4_9PSEU</name>
<reference evidence="3" key="1">
    <citation type="journal article" date="2019" name="Int. J. Syst. Evol. Microbiol.">
        <title>The Global Catalogue of Microorganisms (GCM) 10K type strain sequencing project: providing services to taxonomists for standard genome sequencing and annotation.</title>
        <authorList>
            <consortium name="The Broad Institute Genomics Platform"/>
            <consortium name="The Broad Institute Genome Sequencing Center for Infectious Disease"/>
            <person name="Wu L."/>
            <person name="Ma J."/>
        </authorList>
    </citation>
    <scope>NUCLEOTIDE SEQUENCE [LARGE SCALE GENOMIC DNA]</scope>
    <source>
        <strain evidence="3">JCM 17695</strain>
    </source>
</reference>
<feature type="compositionally biased region" description="Pro residues" evidence="1">
    <location>
        <begin position="324"/>
        <end position="345"/>
    </location>
</feature>
<dbReference type="Proteomes" id="UP001596512">
    <property type="component" value="Unassembled WGS sequence"/>
</dbReference>
<feature type="region of interest" description="Disordered" evidence="1">
    <location>
        <begin position="258"/>
        <end position="345"/>
    </location>
</feature>
<sequence>MLAAPLDRWQALAETNTARAADLAAACADELQRAAAHYEKTELANLKLADAHYPAATSPKLTPGEVIAHASTGDFGDWESASADPRDPNSKYSGPPAPTELDATEGWPTDLEEKVERLTGATSVATHVRALLRQIVGLDPFDLITTLVSGDWKLLMTQGMIFEDTAIAFTRIKENITRGCYAIQDTWEGNAASAAENWLMAYAKAAGAHAQFSRDAGWKIKNFARAAYHGFVALNIGVDALLDSVVDLLFLGPLKETPQRRRRGGSRVRSGSRHRRRPALPGPPGPSRRRSGGGQRRSRRLHLARPALRPPGPLPMTEIQAPGKPNPAAPPEPPKCASWPPEPAN</sequence>
<dbReference type="EMBL" id="JBHTEY010000004">
    <property type="protein sequence ID" value="MFC7616262.1"/>
    <property type="molecule type" value="Genomic_DNA"/>
</dbReference>
<evidence type="ECO:0000313" key="2">
    <source>
        <dbReference type="EMBL" id="MFC7616262.1"/>
    </source>
</evidence>
<feature type="compositionally biased region" description="Basic residues" evidence="1">
    <location>
        <begin position="260"/>
        <end position="278"/>
    </location>
</feature>
<protein>
    <recommendedName>
        <fullName evidence="4">PPE family protein</fullName>
    </recommendedName>
</protein>
<proteinExistence type="predicted"/>
<accession>A0ABW2TTM4</accession>
<feature type="region of interest" description="Disordered" evidence="1">
    <location>
        <begin position="77"/>
        <end position="104"/>
    </location>
</feature>
<evidence type="ECO:0008006" key="4">
    <source>
        <dbReference type="Google" id="ProtNLM"/>
    </source>
</evidence>